<feature type="chain" id="PRO_5004795341" description="Tetratricopeptide repeat-containing protein" evidence="2">
    <location>
        <begin position="21"/>
        <end position="467"/>
    </location>
</feature>
<accession>W0RS22</accession>
<dbReference type="SUPFAM" id="SSF48452">
    <property type="entry name" value="TPR-like"/>
    <property type="match status" value="2"/>
</dbReference>
<feature type="signal peptide" evidence="2">
    <location>
        <begin position="1"/>
        <end position="20"/>
    </location>
</feature>
<reference evidence="3 4" key="1">
    <citation type="journal article" date="2014" name="Genome Announc.">
        <title>Genome Sequence and Methylome of Soil Bacterium Gemmatirosa kalamazoonensis KBS708T, a Member of the Rarely Cultivated Gemmatimonadetes Phylum.</title>
        <authorList>
            <person name="Debruyn J.M."/>
            <person name="Radosevich M."/>
            <person name="Wommack K.E."/>
            <person name="Polson S.W."/>
            <person name="Hauser L.J."/>
            <person name="Fawaz M.N."/>
            <person name="Korlach J."/>
            <person name="Tsai Y.C."/>
        </authorList>
    </citation>
    <scope>NUCLEOTIDE SEQUENCE [LARGE SCALE GENOMIC DNA]</scope>
    <source>
        <strain evidence="3 4">KBS708</strain>
        <plasmid evidence="4">Plasmid 2</plasmid>
    </source>
</reference>
<evidence type="ECO:0008006" key="5">
    <source>
        <dbReference type="Google" id="ProtNLM"/>
    </source>
</evidence>
<dbReference type="KEGG" id="gba:J421_6234"/>
<keyword evidence="2" id="KW-0732">Signal</keyword>
<dbReference type="HOGENOM" id="CLU_047224_0_0_0"/>
<dbReference type="RefSeq" id="WP_025415060.1">
    <property type="nucleotide sequence ID" value="NZ_CP007130.1"/>
</dbReference>
<dbReference type="Proteomes" id="UP000019151">
    <property type="component" value="Plasmid 2"/>
</dbReference>
<evidence type="ECO:0000256" key="2">
    <source>
        <dbReference type="SAM" id="SignalP"/>
    </source>
</evidence>
<evidence type="ECO:0000313" key="4">
    <source>
        <dbReference type="Proteomes" id="UP000019151"/>
    </source>
</evidence>
<dbReference type="EMBL" id="CP007130">
    <property type="protein sequence ID" value="AHG93769.1"/>
    <property type="molecule type" value="Genomic_DNA"/>
</dbReference>
<evidence type="ECO:0000256" key="1">
    <source>
        <dbReference type="SAM" id="MobiDB-lite"/>
    </source>
</evidence>
<dbReference type="InterPro" id="IPR011990">
    <property type="entry name" value="TPR-like_helical_dom_sf"/>
</dbReference>
<name>W0RS22_9BACT</name>
<gene>
    <name evidence="3" type="ORF">J421_6234</name>
</gene>
<dbReference type="Gene3D" id="1.25.40.10">
    <property type="entry name" value="Tetratricopeptide repeat domain"/>
    <property type="match status" value="2"/>
</dbReference>
<dbReference type="InParanoid" id="W0RS22"/>
<dbReference type="AlphaFoldDB" id="W0RS22"/>
<geneLocation type="plasmid" evidence="3 4">
    <name>2</name>
</geneLocation>
<organism evidence="3 4">
    <name type="scientific">Gemmatirosa kalamazoonensis</name>
    <dbReference type="NCBI Taxonomy" id="861299"/>
    <lineage>
        <taxon>Bacteria</taxon>
        <taxon>Pseudomonadati</taxon>
        <taxon>Gemmatimonadota</taxon>
        <taxon>Gemmatimonadia</taxon>
        <taxon>Gemmatimonadales</taxon>
        <taxon>Gemmatimonadaceae</taxon>
        <taxon>Gemmatirosa</taxon>
    </lineage>
</organism>
<keyword evidence="3" id="KW-0614">Plasmid</keyword>
<evidence type="ECO:0000313" key="3">
    <source>
        <dbReference type="EMBL" id="AHG93769.1"/>
    </source>
</evidence>
<dbReference type="eggNOG" id="COG0457">
    <property type="taxonomic scope" value="Bacteria"/>
</dbReference>
<sequence length="467" mass="50369">MRRFVLLTVLTLLAVGAVPAAVGRLAARPRPASATPSTATAPVVDADSVRDLDIAFWARRGSTDPLGAEDRVMLASLLLQRARETGSYGDYLRADSAARVALRIRPMRNDRAMVLLASALMAQHRFVDAYDLAARLDAESPGIPSYEALRGEIALELGRYDEARALFDSVLVVGGAVDETVAARVARWEELTGRSTQSRARFAAAARAALARSSTPAEQRAWFRLRLADHDLRHGRLASADSLLHAALGDAPKDYRVLGALARLEWMRARYAESAAWGERAVTVTLDPQTLALLSDDYAALGDTARAAQFADAMRASVLAQTGPLHRAWSLFLLDHGRDARGVLARSRAELRTRRDVYGWDVEAWALHALGRDAAAWDAMSRALAQGTEDAMLEYHAGVIAQTLGRADARAHLARALALNPSFHPTQAADARRRIEGTRAGGQEGRRGNGEGSCPPALLPSCPGAVR</sequence>
<keyword evidence="4" id="KW-1185">Reference proteome</keyword>
<dbReference type="OrthoDB" id="263673at2"/>
<protein>
    <recommendedName>
        <fullName evidence="5">Tetratricopeptide repeat-containing protein</fullName>
    </recommendedName>
</protein>
<proteinExistence type="predicted"/>
<feature type="region of interest" description="Disordered" evidence="1">
    <location>
        <begin position="438"/>
        <end position="467"/>
    </location>
</feature>